<comment type="caution">
    <text evidence="2">The sequence shown here is derived from an EMBL/GenBank/DDBJ whole genome shotgun (WGS) entry which is preliminary data.</text>
</comment>
<protein>
    <recommendedName>
        <fullName evidence="4">DUF1275 domain-containing protein</fullName>
    </recommendedName>
</protein>
<feature type="transmembrane region" description="Helical" evidence="1">
    <location>
        <begin position="113"/>
        <end position="132"/>
    </location>
</feature>
<evidence type="ECO:0000313" key="2">
    <source>
        <dbReference type="EMBL" id="GEJ56954.1"/>
    </source>
</evidence>
<dbReference type="Proteomes" id="UP000503640">
    <property type="component" value="Unassembled WGS sequence"/>
</dbReference>
<dbReference type="Pfam" id="PF06912">
    <property type="entry name" value="DUF1275"/>
    <property type="match status" value="1"/>
</dbReference>
<dbReference type="EMBL" id="BJTG01000003">
    <property type="protein sequence ID" value="GEJ56954.1"/>
    <property type="molecule type" value="Genomic_DNA"/>
</dbReference>
<gene>
    <name evidence="2" type="ORF">AMYX_16950</name>
</gene>
<dbReference type="InterPro" id="IPR010699">
    <property type="entry name" value="DUF1275"/>
</dbReference>
<feature type="transmembrane region" description="Helical" evidence="1">
    <location>
        <begin position="12"/>
        <end position="35"/>
    </location>
</feature>
<reference evidence="3" key="1">
    <citation type="journal article" date="2020" name="Appl. Environ. Microbiol.">
        <title>Diazotrophic Anaeromyxobacter Isolates from Soils.</title>
        <authorList>
            <person name="Masuda Y."/>
            <person name="Yamanaka H."/>
            <person name="Xu Z.X."/>
            <person name="Shiratori Y."/>
            <person name="Aono T."/>
            <person name="Amachi S."/>
            <person name="Senoo K."/>
            <person name="Itoh H."/>
        </authorList>
    </citation>
    <scope>NUCLEOTIDE SEQUENCE [LARGE SCALE GENOMIC DNA]</scope>
    <source>
        <strain evidence="3">R267</strain>
    </source>
</reference>
<proteinExistence type="predicted"/>
<name>A0A7I9VKL1_9BACT</name>
<dbReference type="PANTHER" id="PTHR37314:SF4">
    <property type="entry name" value="UPF0700 TRANSMEMBRANE PROTEIN YOAK"/>
    <property type="match status" value="1"/>
</dbReference>
<feature type="transmembrane region" description="Helical" evidence="1">
    <location>
        <begin position="87"/>
        <end position="107"/>
    </location>
</feature>
<feature type="transmembrane region" description="Helical" evidence="1">
    <location>
        <begin position="170"/>
        <end position="190"/>
    </location>
</feature>
<accession>A0A7I9VKL1</accession>
<evidence type="ECO:0000256" key="1">
    <source>
        <dbReference type="SAM" id="Phobius"/>
    </source>
</evidence>
<feature type="transmembrane region" description="Helical" evidence="1">
    <location>
        <begin position="55"/>
        <end position="75"/>
    </location>
</feature>
<organism evidence="2 3">
    <name type="scientific">Anaeromyxobacter diazotrophicus</name>
    <dbReference type="NCBI Taxonomy" id="2590199"/>
    <lineage>
        <taxon>Bacteria</taxon>
        <taxon>Pseudomonadati</taxon>
        <taxon>Myxococcota</taxon>
        <taxon>Myxococcia</taxon>
        <taxon>Myxococcales</taxon>
        <taxon>Cystobacterineae</taxon>
        <taxon>Anaeromyxobacteraceae</taxon>
        <taxon>Anaeromyxobacter</taxon>
    </lineage>
</organism>
<evidence type="ECO:0000313" key="3">
    <source>
        <dbReference type="Proteomes" id="UP000503640"/>
    </source>
</evidence>
<evidence type="ECO:0008006" key="4">
    <source>
        <dbReference type="Google" id="ProtNLM"/>
    </source>
</evidence>
<keyword evidence="1" id="KW-0812">Transmembrane</keyword>
<keyword evidence="1" id="KW-1133">Transmembrane helix</keyword>
<dbReference type="PANTHER" id="PTHR37314">
    <property type="entry name" value="SLR0142 PROTEIN"/>
    <property type="match status" value="1"/>
</dbReference>
<dbReference type="RefSeq" id="WP_176064415.1">
    <property type="nucleotide sequence ID" value="NZ_BJTG01000003.1"/>
</dbReference>
<sequence length="231" mass="22980">MGDEPTRREGLLLSGVAGAVDGLGYLLLGVFTAHITGNTVHLGAALGRAQLAAAAHPAFAIAAFVAGVAAGAVARDACERRGLPARPVVFALCGALLAALLGAWTGLGGAEGARFYALAAPAALAMGCQNAVMPKVGGRRVRTYITGTMTELAEALVAAARRRGGERAAALARASELLGVWLAYLAGAVASGAAAARWGAAGVLLPLAGLGSAVLAELRRWRAAGPRAPEG</sequence>
<keyword evidence="1" id="KW-0472">Membrane</keyword>
<keyword evidence="3" id="KW-1185">Reference proteome</keyword>
<dbReference type="AlphaFoldDB" id="A0A7I9VKL1"/>